<keyword evidence="1" id="KW-1133">Transmembrane helix</keyword>
<dbReference type="GeneID" id="118344895"/>
<evidence type="ECO:0000313" key="3">
    <source>
        <dbReference type="RefSeq" id="XP_035542754.1"/>
    </source>
</evidence>
<keyword evidence="1" id="KW-0472">Membrane</keyword>
<feature type="transmembrane region" description="Helical" evidence="1">
    <location>
        <begin position="21"/>
        <end position="40"/>
    </location>
</feature>
<dbReference type="KEGG" id="jre:118344895"/>
<name>A0A6P9E5F6_JUGRE</name>
<dbReference type="Proteomes" id="UP000235220">
    <property type="component" value="Chromosome 16"/>
</dbReference>
<gene>
    <name evidence="3" type="primary">LOC118344895</name>
</gene>
<dbReference type="InParanoid" id="A0A6P9E5F6"/>
<sequence length="74" mass="8493">MQSRGSSTRLSGMTYRSRIPTLLLFMFATFSTIYVAGRLWQDAECRVYLIKELDRITGLDLSVKLLEVVIWCGD</sequence>
<evidence type="ECO:0000256" key="1">
    <source>
        <dbReference type="SAM" id="Phobius"/>
    </source>
</evidence>
<dbReference type="RefSeq" id="XP_035542754.1">
    <property type="nucleotide sequence ID" value="XM_035686861.1"/>
</dbReference>
<evidence type="ECO:0000313" key="2">
    <source>
        <dbReference type="Proteomes" id="UP000235220"/>
    </source>
</evidence>
<keyword evidence="2" id="KW-1185">Reference proteome</keyword>
<dbReference type="AlphaFoldDB" id="A0A6P9E5F6"/>
<keyword evidence="1" id="KW-0812">Transmembrane</keyword>
<proteinExistence type="predicted"/>
<reference evidence="3" key="1">
    <citation type="submission" date="2025-08" db="UniProtKB">
        <authorList>
            <consortium name="RefSeq"/>
        </authorList>
    </citation>
    <scope>IDENTIFICATION</scope>
    <source>
        <tissue evidence="3">Leaves</tissue>
    </source>
</reference>
<accession>A0A6P9E5F6</accession>
<organism evidence="2 3">
    <name type="scientific">Juglans regia</name>
    <name type="common">English walnut</name>
    <dbReference type="NCBI Taxonomy" id="51240"/>
    <lineage>
        <taxon>Eukaryota</taxon>
        <taxon>Viridiplantae</taxon>
        <taxon>Streptophyta</taxon>
        <taxon>Embryophyta</taxon>
        <taxon>Tracheophyta</taxon>
        <taxon>Spermatophyta</taxon>
        <taxon>Magnoliopsida</taxon>
        <taxon>eudicotyledons</taxon>
        <taxon>Gunneridae</taxon>
        <taxon>Pentapetalae</taxon>
        <taxon>rosids</taxon>
        <taxon>fabids</taxon>
        <taxon>Fagales</taxon>
        <taxon>Juglandaceae</taxon>
        <taxon>Juglans</taxon>
    </lineage>
</organism>
<protein>
    <submittedName>
        <fullName evidence="3">Hydroxyproline O-galactosyltransferase HPGT1-like</fullName>
    </submittedName>
</protein>
<dbReference type="OrthoDB" id="1706718at2759"/>
<dbReference type="UniPathway" id="UPA00378"/>